<accession>A0A9N7N1L8</accession>
<evidence type="ECO:0000313" key="2">
    <source>
        <dbReference type="Proteomes" id="UP001153555"/>
    </source>
</evidence>
<dbReference type="Proteomes" id="UP001153555">
    <property type="component" value="Unassembled WGS sequence"/>
</dbReference>
<reference evidence="1" key="1">
    <citation type="submission" date="2019-12" db="EMBL/GenBank/DDBJ databases">
        <authorList>
            <person name="Scholes J."/>
        </authorList>
    </citation>
    <scope>NUCLEOTIDE SEQUENCE</scope>
</reference>
<comment type="caution">
    <text evidence="1">The sequence shown here is derived from an EMBL/GenBank/DDBJ whole genome shotgun (WGS) entry which is preliminary data.</text>
</comment>
<dbReference type="EMBL" id="CACSLK010020742">
    <property type="protein sequence ID" value="CAA0820395.1"/>
    <property type="molecule type" value="Genomic_DNA"/>
</dbReference>
<gene>
    <name evidence="1" type="ORF">SHERM_18397</name>
</gene>
<feature type="non-terminal residue" evidence="1">
    <location>
        <position position="270"/>
    </location>
</feature>
<name>A0A9N7N1L8_STRHE</name>
<keyword evidence="2" id="KW-1185">Reference proteome</keyword>
<dbReference type="OrthoDB" id="920242at2759"/>
<dbReference type="AlphaFoldDB" id="A0A9N7N1L8"/>
<feature type="non-terminal residue" evidence="1">
    <location>
        <position position="1"/>
    </location>
</feature>
<proteinExistence type="predicted"/>
<organism evidence="1 2">
    <name type="scientific">Striga hermonthica</name>
    <name type="common">Purple witchweed</name>
    <name type="synonym">Buchnera hermonthica</name>
    <dbReference type="NCBI Taxonomy" id="68872"/>
    <lineage>
        <taxon>Eukaryota</taxon>
        <taxon>Viridiplantae</taxon>
        <taxon>Streptophyta</taxon>
        <taxon>Embryophyta</taxon>
        <taxon>Tracheophyta</taxon>
        <taxon>Spermatophyta</taxon>
        <taxon>Magnoliopsida</taxon>
        <taxon>eudicotyledons</taxon>
        <taxon>Gunneridae</taxon>
        <taxon>Pentapetalae</taxon>
        <taxon>asterids</taxon>
        <taxon>lamiids</taxon>
        <taxon>Lamiales</taxon>
        <taxon>Orobanchaceae</taxon>
        <taxon>Buchnereae</taxon>
        <taxon>Striga</taxon>
    </lineage>
</organism>
<evidence type="ECO:0000313" key="1">
    <source>
        <dbReference type="EMBL" id="CAA0820395.1"/>
    </source>
</evidence>
<protein>
    <submittedName>
        <fullName evidence="1">Uncharacterized protein</fullName>
    </submittedName>
</protein>
<sequence>GLLIILIGYWSYKMLPGELDNVPEENIVDMVEEKADDDEDENKRWDRFEEKLKWIEDHQSPIEVVDQEPAINDLAEDLKADPSLSKKALQCMAALHSFDRQDARTLCSVEQHYKLAYEVLDDPDFIHLLAERTKRYTEVRVELRKFAFERAKIQSKDAVGVVYNIIQDAGFHLYAQRIEKNDVGGALRIFLSILIVYWSHNSVYEKLTEKYVEYAREQSALVTYLRNARGNDKTSGEIRYSTRFAGDLEGLKAALHKLYDDRSCTHIFNE</sequence>